<comment type="catalytic activity">
    <reaction evidence="1">
        <text>Hydrolyzes the link between N-acetylmuramoyl residues and L-amino acid residues in certain cell-wall glycopeptides.</text>
        <dbReference type="EC" id="3.5.1.28"/>
    </reaction>
</comment>
<organism evidence="7 8">
    <name type="scientific">Magnetospirillum gryphiswaldense (strain DSM 6361 / JCM 21280 / NBRC 15271 / MSR-1)</name>
    <dbReference type="NCBI Taxonomy" id="431944"/>
    <lineage>
        <taxon>Bacteria</taxon>
        <taxon>Pseudomonadati</taxon>
        <taxon>Pseudomonadota</taxon>
        <taxon>Alphaproteobacteria</taxon>
        <taxon>Rhodospirillales</taxon>
        <taxon>Rhodospirillaceae</taxon>
        <taxon>Magnetospirillum</taxon>
    </lineage>
</organism>
<accession>V6F8K9</accession>
<evidence type="ECO:0000313" key="8">
    <source>
        <dbReference type="Proteomes" id="UP000018922"/>
    </source>
</evidence>
<dbReference type="GO" id="GO:0019867">
    <property type="term" value="C:outer membrane"/>
    <property type="evidence" value="ECO:0007669"/>
    <property type="project" value="TreeGrafter"/>
</dbReference>
<dbReference type="PANTHER" id="PTHR30417:SF1">
    <property type="entry name" value="N-ACETYLMURAMOYL-L-ALANINE AMIDASE AMID"/>
    <property type="match status" value="1"/>
</dbReference>
<proteinExistence type="inferred from homology"/>
<evidence type="ECO:0000256" key="5">
    <source>
        <dbReference type="ARBA" id="ARBA00023316"/>
    </source>
</evidence>
<dbReference type="Proteomes" id="UP000018922">
    <property type="component" value="Chromosome I"/>
</dbReference>
<dbReference type="SUPFAM" id="SSF55846">
    <property type="entry name" value="N-acetylmuramoyl-L-alanine amidase-like"/>
    <property type="match status" value="1"/>
</dbReference>
<evidence type="ECO:0000256" key="3">
    <source>
        <dbReference type="ARBA" id="ARBA00011901"/>
    </source>
</evidence>
<evidence type="ECO:0000256" key="4">
    <source>
        <dbReference type="ARBA" id="ARBA00022801"/>
    </source>
</evidence>
<dbReference type="Gene3D" id="1.10.101.10">
    <property type="entry name" value="PGBD-like superfamily/PGBD"/>
    <property type="match status" value="1"/>
</dbReference>
<evidence type="ECO:0000259" key="6">
    <source>
        <dbReference type="SMART" id="SM00644"/>
    </source>
</evidence>
<sequence length="236" mass="26150">MIQHPSPNHEARRVDVIDMLVLHYTGMPSAEVALHRLCDPAAKVSAHYLIDEDGTVLALVPEDRRAWHAGLSSWRGHTDINSRSIGIELVNPGHEFGYRPFPDAQIDALIALAQKILTRHPITARNVVGHSDIAPSRKTDPGELFPWQRLKSYGIGLWPFSGQEKVEWLPQESLRRLAEYGYDISGDPVAAMTAFQRHFRPDLINGGNDAETAGRIERLLGALRPGMAPVVSYEGG</sequence>
<dbReference type="InterPro" id="IPR036365">
    <property type="entry name" value="PGBD-like_sf"/>
</dbReference>
<dbReference type="SUPFAM" id="SSF47090">
    <property type="entry name" value="PGBD-like"/>
    <property type="match status" value="1"/>
</dbReference>
<dbReference type="GO" id="GO:0009254">
    <property type="term" value="P:peptidoglycan turnover"/>
    <property type="evidence" value="ECO:0007669"/>
    <property type="project" value="TreeGrafter"/>
</dbReference>
<reference evidence="7 8" key="1">
    <citation type="journal article" date="2014" name="Genome Announc.">
        <title>Complete genome sequence of Magnetospirillum gryphiswaldense MSR-1.</title>
        <authorList>
            <person name="Wang X."/>
            <person name="Wang Q."/>
            <person name="Zhang W."/>
            <person name="Wang Y."/>
            <person name="Li L."/>
            <person name="Wen T."/>
            <person name="Zhang T."/>
            <person name="Zhang Y."/>
            <person name="Xu J."/>
            <person name="Hu J."/>
            <person name="Li S."/>
            <person name="Liu L."/>
            <person name="Liu J."/>
            <person name="Jiang W."/>
            <person name="Tian J."/>
            <person name="Li Y."/>
            <person name="Schuler D."/>
            <person name="Wang L."/>
            <person name="Li J."/>
        </authorList>
    </citation>
    <scope>NUCLEOTIDE SEQUENCE [LARGE SCALE GENOMIC DNA]</scope>
    <source>
        <strain evidence="8">DSM 6361 / JCM 21280 / NBRC 15271 / MSR-1</strain>
    </source>
</reference>
<dbReference type="EC" id="3.5.1.28" evidence="3"/>
<dbReference type="GO" id="GO:0008745">
    <property type="term" value="F:N-acetylmuramoyl-L-alanine amidase activity"/>
    <property type="evidence" value="ECO:0007669"/>
    <property type="project" value="UniProtKB-EC"/>
</dbReference>
<feature type="domain" description="N-acetylmuramoyl-L-alanine amidase" evidence="6">
    <location>
        <begin position="6"/>
        <end position="142"/>
    </location>
</feature>
<protein>
    <recommendedName>
        <fullName evidence="3">N-acetylmuramoyl-L-alanine amidase</fullName>
        <ecNumber evidence="3">3.5.1.28</ecNumber>
    </recommendedName>
</protein>
<keyword evidence="8" id="KW-1185">Reference proteome</keyword>
<dbReference type="PANTHER" id="PTHR30417">
    <property type="entry name" value="N-ACETYLMURAMOYL-L-ALANINE AMIDASE AMID"/>
    <property type="match status" value="1"/>
</dbReference>
<dbReference type="InterPro" id="IPR036366">
    <property type="entry name" value="PGBDSf"/>
</dbReference>
<dbReference type="CDD" id="cd06583">
    <property type="entry name" value="PGRP"/>
    <property type="match status" value="1"/>
</dbReference>
<dbReference type="HOGENOM" id="CLU_049290_2_2_5"/>
<keyword evidence="5" id="KW-0961">Cell wall biogenesis/degradation</keyword>
<dbReference type="InterPro" id="IPR051206">
    <property type="entry name" value="NAMLAA_amidase_2"/>
</dbReference>
<name>V6F8K9_MAGGM</name>
<dbReference type="AlphaFoldDB" id="V6F8K9"/>
<keyword evidence="4 7" id="KW-0378">Hydrolase</keyword>
<comment type="similarity">
    <text evidence="2">Belongs to the N-acetylmuramoyl-L-alanine amidase 2 family.</text>
</comment>
<dbReference type="GO" id="GO:0009253">
    <property type="term" value="P:peptidoglycan catabolic process"/>
    <property type="evidence" value="ECO:0007669"/>
    <property type="project" value="InterPro"/>
</dbReference>
<dbReference type="InterPro" id="IPR036505">
    <property type="entry name" value="Amidase/PGRP_sf"/>
</dbReference>
<evidence type="ECO:0000256" key="1">
    <source>
        <dbReference type="ARBA" id="ARBA00001561"/>
    </source>
</evidence>
<evidence type="ECO:0000313" key="7">
    <source>
        <dbReference type="EMBL" id="CDL01058.1"/>
    </source>
</evidence>
<evidence type="ECO:0000256" key="2">
    <source>
        <dbReference type="ARBA" id="ARBA00007553"/>
    </source>
</evidence>
<dbReference type="Pfam" id="PF01510">
    <property type="entry name" value="Amidase_2"/>
    <property type="match status" value="1"/>
</dbReference>
<dbReference type="EMBL" id="HG794546">
    <property type="protein sequence ID" value="CDL01058.1"/>
    <property type="molecule type" value="Genomic_DNA"/>
</dbReference>
<dbReference type="SMART" id="SM00644">
    <property type="entry name" value="Ami_2"/>
    <property type="match status" value="1"/>
</dbReference>
<dbReference type="Gene3D" id="3.40.80.10">
    <property type="entry name" value="Peptidoglycan recognition protein-like"/>
    <property type="match status" value="1"/>
</dbReference>
<gene>
    <name evidence="7" type="primary">xlyB</name>
    <name evidence="7" type="ordered locus">MGMSRv2__3843</name>
</gene>
<dbReference type="InterPro" id="IPR002502">
    <property type="entry name" value="Amidase_domain"/>
</dbReference>
<dbReference type="STRING" id="1430440.MGMSRv2__3843"/>
<dbReference type="eggNOG" id="COG3023">
    <property type="taxonomic scope" value="Bacteria"/>
</dbReference>
<dbReference type="KEGG" id="mgy:MGMSRv2__3843"/>
<dbReference type="GO" id="GO:0071555">
    <property type="term" value="P:cell wall organization"/>
    <property type="evidence" value="ECO:0007669"/>
    <property type="project" value="UniProtKB-KW"/>
</dbReference>